<dbReference type="KEGG" id="mass:CR152_20255"/>
<protein>
    <submittedName>
        <fullName evidence="1">Uncharacterized protein</fullName>
    </submittedName>
</protein>
<reference evidence="1" key="1">
    <citation type="submission" date="2017-10" db="EMBL/GenBank/DDBJ databases">
        <title>Massilia psychrophilum sp. nov., a novel purple-pigmented bacterium isolated from Tianshan glacier, Xinjiang Municipality, China.</title>
        <authorList>
            <person name="Wang H."/>
        </authorList>
    </citation>
    <scope>NUCLEOTIDE SEQUENCE [LARGE SCALE GENOMIC DNA]</scope>
    <source>
        <strain evidence="1">B2</strain>
    </source>
</reference>
<gene>
    <name evidence="1" type="ORF">CR152_20255</name>
</gene>
<accession>A0A2D2DNP0</accession>
<dbReference type="Proteomes" id="UP000229897">
    <property type="component" value="Chromosome"/>
</dbReference>
<evidence type="ECO:0000313" key="2">
    <source>
        <dbReference type="Proteomes" id="UP000229897"/>
    </source>
</evidence>
<name>A0A2D2DNP0_9BURK</name>
<proteinExistence type="predicted"/>
<sequence>MAVAGALNADGMEPGHAVPGLPIALAVGQGVPHCRGAGEGRTRVAAGAHRFAARACALAASQENQARLREDLILARRRFAPYTGG</sequence>
<keyword evidence="2" id="KW-1185">Reference proteome</keyword>
<dbReference type="AlphaFoldDB" id="A0A2D2DNP0"/>
<organism evidence="1 2">
    <name type="scientific">Massilia violaceinigra</name>
    <dbReference type="NCBI Taxonomy" id="2045208"/>
    <lineage>
        <taxon>Bacteria</taxon>
        <taxon>Pseudomonadati</taxon>
        <taxon>Pseudomonadota</taxon>
        <taxon>Betaproteobacteria</taxon>
        <taxon>Burkholderiales</taxon>
        <taxon>Oxalobacteraceae</taxon>
        <taxon>Telluria group</taxon>
        <taxon>Massilia</taxon>
    </lineage>
</organism>
<dbReference type="EMBL" id="CP024608">
    <property type="protein sequence ID" value="ATQ76587.1"/>
    <property type="molecule type" value="Genomic_DNA"/>
</dbReference>
<evidence type="ECO:0000313" key="1">
    <source>
        <dbReference type="EMBL" id="ATQ76587.1"/>
    </source>
</evidence>